<evidence type="ECO:0000313" key="2">
    <source>
        <dbReference type="Proteomes" id="UP001215216"/>
    </source>
</evidence>
<reference evidence="1 2" key="1">
    <citation type="submission" date="2023-03" db="EMBL/GenBank/DDBJ databases">
        <title>Complete genome of Arcanobacterium canis strain DSM 25104 isolated in 2010 from a canine otitis externa in Germany.</title>
        <authorList>
            <person name="Borowiak M."/>
            <person name="Kreitlow A."/>
            <person name="Malorny B."/>
            <person name="Laemmler C."/>
            <person name="Prenger-Berninghoff E."/>
            <person name="Ploetz M."/>
            <person name="Abdulmawjood A."/>
        </authorList>
    </citation>
    <scope>NUCLEOTIDE SEQUENCE [LARGE SCALE GENOMIC DNA]</scope>
    <source>
        <strain evidence="1 2">DSM 25104</strain>
    </source>
</reference>
<sequence length="42" mass="4490">MYHSLLIGTCCAQVESHWLKDASASAMSLTGMFLDAVKQACA</sequence>
<dbReference type="Proteomes" id="UP001215216">
    <property type="component" value="Chromosome"/>
</dbReference>
<gene>
    <name evidence="1" type="ORF">P7079_05665</name>
</gene>
<dbReference type="RefSeq" id="WP_278012318.1">
    <property type="nucleotide sequence ID" value="NZ_CP121208.1"/>
</dbReference>
<keyword evidence="2" id="KW-1185">Reference proteome</keyword>
<accession>A0ABY8FXC9</accession>
<name>A0ABY8FXC9_9ACTO</name>
<dbReference type="EMBL" id="CP121208">
    <property type="protein sequence ID" value="WFM82892.1"/>
    <property type="molecule type" value="Genomic_DNA"/>
</dbReference>
<protein>
    <submittedName>
        <fullName evidence="1">Uncharacterized protein</fullName>
    </submittedName>
</protein>
<organism evidence="1 2">
    <name type="scientific">Arcanobacterium canis</name>
    <dbReference type="NCBI Taxonomy" id="999183"/>
    <lineage>
        <taxon>Bacteria</taxon>
        <taxon>Bacillati</taxon>
        <taxon>Actinomycetota</taxon>
        <taxon>Actinomycetes</taxon>
        <taxon>Actinomycetales</taxon>
        <taxon>Actinomycetaceae</taxon>
        <taxon>Arcanobacterium</taxon>
    </lineage>
</organism>
<evidence type="ECO:0000313" key="1">
    <source>
        <dbReference type="EMBL" id="WFM82892.1"/>
    </source>
</evidence>
<proteinExistence type="predicted"/>